<dbReference type="AlphaFoldDB" id="A0A7W6EP79"/>
<feature type="domain" description="MacB-like periplasmic core" evidence="9">
    <location>
        <begin position="21"/>
        <end position="249"/>
    </location>
</feature>
<evidence type="ECO:0000256" key="3">
    <source>
        <dbReference type="ARBA" id="ARBA00022692"/>
    </source>
</evidence>
<keyword evidence="3 7" id="KW-0812">Transmembrane</keyword>
<evidence type="ECO:0000259" key="8">
    <source>
        <dbReference type="Pfam" id="PF02687"/>
    </source>
</evidence>
<evidence type="ECO:0000256" key="2">
    <source>
        <dbReference type="ARBA" id="ARBA00022475"/>
    </source>
</evidence>
<dbReference type="GO" id="GO:0005886">
    <property type="term" value="C:plasma membrane"/>
    <property type="evidence" value="ECO:0007669"/>
    <property type="project" value="UniProtKB-SubCell"/>
</dbReference>
<reference evidence="10 11" key="1">
    <citation type="submission" date="2020-08" db="EMBL/GenBank/DDBJ databases">
        <title>Genomic Encyclopedia of Type Strains, Phase IV (KMG-IV): sequencing the most valuable type-strain genomes for metagenomic binning, comparative biology and taxonomic classification.</title>
        <authorList>
            <person name="Goeker M."/>
        </authorList>
    </citation>
    <scope>NUCLEOTIDE SEQUENCE [LARGE SCALE GENOMIC DNA]</scope>
    <source>
        <strain evidence="10 11">DSM 17976</strain>
    </source>
</reference>
<name>A0A7W6EP79_9BACT</name>
<feature type="transmembrane region" description="Helical" evidence="7">
    <location>
        <begin position="376"/>
        <end position="397"/>
    </location>
</feature>
<keyword evidence="4 7" id="KW-1133">Transmembrane helix</keyword>
<gene>
    <name evidence="10" type="ORF">FHS57_001187</name>
</gene>
<keyword evidence="2" id="KW-1003">Cell membrane</keyword>
<dbReference type="InterPro" id="IPR003838">
    <property type="entry name" value="ABC3_permease_C"/>
</dbReference>
<dbReference type="InterPro" id="IPR050250">
    <property type="entry name" value="Macrolide_Exporter_MacB"/>
</dbReference>
<sequence>MNLIENFREGLRSIQSNMLRTVLTALIIAIGITSLVGILTAIDGMQSSVNNSFADLGANTFDIRGPQPFRRRNGGMRSKDYPSITYRQANQYKREIKDTYNAQVSISSNISGAVQVKYKSIKTNPNTRVVGIDDNYMAIKGYKLVNGRNFSPTDLDNGLNVIIIGSEIAQKLFEGKISPINEEIIVRGNQYKVVGVLDKKGSLTGGGDDRVLLVPLENGRALAANRELTFDITTSVNSMEDQELIMGEARGIMRRVRKDLIGKPDSFEIESADALAKNFEEISGYLRMGGFGIGIITLLGAAIALMNIMLVSVTERTREIGIRKSLGATPRLIRLQFLMEAIVVCILGGIGGLILGIIVGNIIAKVISQNASFIVPWFWMMMGILVCVVVGILSGIYPAIKASRLDPIEALRYE</sequence>
<dbReference type="Pfam" id="PF02687">
    <property type="entry name" value="FtsX"/>
    <property type="match status" value="1"/>
</dbReference>
<proteinExistence type="inferred from homology"/>
<feature type="transmembrane region" description="Helical" evidence="7">
    <location>
        <begin position="335"/>
        <end position="364"/>
    </location>
</feature>
<keyword evidence="11" id="KW-1185">Reference proteome</keyword>
<comment type="subcellular location">
    <subcellularLocation>
        <location evidence="1">Cell membrane</location>
        <topology evidence="1">Multi-pass membrane protein</topology>
    </subcellularLocation>
</comment>
<feature type="transmembrane region" description="Helical" evidence="7">
    <location>
        <begin position="291"/>
        <end position="314"/>
    </location>
</feature>
<keyword evidence="5 7" id="KW-0472">Membrane</keyword>
<dbReference type="Pfam" id="PF12704">
    <property type="entry name" value="MacB_PCD"/>
    <property type="match status" value="1"/>
</dbReference>
<dbReference type="RefSeq" id="WP_183971946.1">
    <property type="nucleotide sequence ID" value="NZ_JACIBY010000002.1"/>
</dbReference>
<evidence type="ECO:0000256" key="4">
    <source>
        <dbReference type="ARBA" id="ARBA00022989"/>
    </source>
</evidence>
<evidence type="ECO:0000256" key="7">
    <source>
        <dbReference type="SAM" id="Phobius"/>
    </source>
</evidence>
<evidence type="ECO:0000313" key="11">
    <source>
        <dbReference type="Proteomes" id="UP000541352"/>
    </source>
</evidence>
<dbReference type="GO" id="GO:0022857">
    <property type="term" value="F:transmembrane transporter activity"/>
    <property type="evidence" value="ECO:0007669"/>
    <property type="project" value="TreeGrafter"/>
</dbReference>
<evidence type="ECO:0000259" key="9">
    <source>
        <dbReference type="Pfam" id="PF12704"/>
    </source>
</evidence>
<dbReference type="PANTHER" id="PTHR30572:SF4">
    <property type="entry name" value="ABC TRANSPORTER PERMEASE YTRF"/>
    <property type="match status" value="1"/>
</dbReference>
<dbReference type="InterPro" id="IPR025857">
    <property type="entry name" value="MacB_PCD"/>
</dbReference>
<dbReference type="PANTHER" id="PTHR30572">
    <property type="entry name" value="MEMBRANE COMPONENT OF TRANSPORTER-RELATED"/>
    <property type="match status" value="1"/>
</dbReference>
<organism evidence="10 11">
    <name type="scientific">Runella defluvii</name>
    <dbReference type="NCBI Taxonomy" id="370973"/>
    <lineage>
        <taxon>Bacteria</taxon>
        <taxon>Pseudomonadati</taxon>
        <taxon>Bacteroidota</taxon>
        <taxon>Cytophagia</taxon>
        <taxon>Cytophagales</taxon>
        <taxon>Spirosomataceae</taxon>
        <taxon>Runella</taxon>
    </lineage>
</organism>
<evidence type="ECO:0000256" key="5">
    <source>
        <dbReference type="ARBA" id="ARBA00023136"/>
    </source>
</evidence>
<feature type="domain" description="ABC3 transporter permease C-terminal" evidence="8">
    <location>
        <begin position="293"/>
        <end position="407"/>
    </location>
</feature>
<protein>
    <submittedName>
        <fullName evidence="10">Putative ABC transport system permease protein</fullName>
    </submittedName>
</protein>
<dbReference type="EMBL" id="JACIBY010000002">
    <property type="protein sequence ID" value="MBB3837193.1"/>
    <property type="molecule type" value="Genomic_DNA"/>
</dbReference>
<comment type="caution">
    <text evidence="10">The sequence shown here is derived from an EMBL/GenBank/DDBJ whole genome shotgun (WGS) entry which is preliminary data.</text>
</comment>
<evidence type="ECO:0000256" key="6">
    <source>
        <dbReference type="ARBA" id="ARBA00038076"/>
    </source>
</evidence>
<dbReference type="Proteomes" id="UP000541352">
    <property type="component" value="Unassembled WGS sequence"/>
</dbReference>
<evidence type="ECO:0000256" key="1">
    <source>
        <dbReference type="ARBA" id="ARBA00004651"/>
    </source>
</evidence>
<comment type="similarity">
    <text evidence="6">Belongs to the ABC-4 integral membrane protein family.</text>
</comment>
<accession>A0A7W6EP79</accession>
<evidence type="ECO:0000313" key="10">
    <source>
        <dbReference type="EMBL" id="MBB3837193.1"/>
    </source>
</evidence>
<feature type="transmembrane region" description="Helical" evidence="7">
    <location>
        <begin position="21"/>
        <end position="42"/>
    </location>
</feature>